<comment type="caution">
    <text evidence="2">The sequence shown here is derived from an EMBL/GenBank/DDBJ whole genome shotgun (WGS) entry which is preliminary data.</text>
</comment>
<gene>
    <name evidence="2" type="ORF">CYMTET_15889</name>
</gene>
<name>A0AAE0L8Q4_9CHLO</name>
<evidence type="ECO:0008006" key="4">
    <source>
        <dbReference type="Google" id="ProtNLM"/>
    </source>
</evidence>
<proteinExistence type="predicted"/>
<dbReference type="EMBL" id="LGRX02006826">
    <property type="protein sequence ID" value="KAK3276017.1"/>
    <property type="molecule type" value="Genomic_DNA"/>
</dbReference>
<sequence length="250" mass="26387">MRRAALEALLQDADRYVRVAAVEALRRLGKHATPHAEAIAARLENGNEIVRRATLEALVTLGEYAVLYAGAIAAQLEDADCNVREAAVETLQRLGEHAAPYAGVIAVRLEHADRDVSAIYAGTIAARLRHADRDVRRAAVAVLGSLGAHAAPYAGAITAWLQQDASARLRDANADVNEVLAEALPISSACRGHSGTAGACQWVLEEGSNGGTGEAREHARHMPGPSGTAGACQWVLEEGRRWEAPGDLTA</sequence>
<dbReference type="InterPro" id="IPR016024">
    <property type="entry name" value="ARM-type_fold"/>
</dbReference>
<accession>A0AAE0L8Q4</accession>
<organism evidence="2 3">
    <name type="scientific">Cymbomonas tetramitiformis</name>
    <dbReference type="NCBI Taxonomy" id="36881"/>
    <lineage>
        <taxon>Eukaryota</taxon>
        <taxon>Viridiplantae</taxon>
        <taxon>Chlorophyta</taxon>
        <taxon>Pyramimonadophyceae</taxon>
        <taxon>Pyramimonadales</taxon>
        <taxon>Pyramimonadaceae</taxon>
        <taxon>Cymbomonas</taxon>
    </lineage>
</organism>
<dbReference type="Proteomes" id="UP001190700">
    <property type="component" value="Unassembled WGS sequence"/>
</dbReference>
<dbReference type="InterPro" id="IPR011989">
    <property type="entry name" value="ARM-like"/>
</dbReference>
<dbReference type="SUPFAM" id="SSF48371">
    <property type="entry name" value="ARM repeat"/>
    <property type="match status" value="1"/>
</dbReference>
<protein>
    <recommendedName>
        <fullName evidence="4">HEAT repeat domain-containing protein</fullName>
    </recommendedName>
</protein>
<keyword evidence="3" id="KW-1185">Reference proteome</keyword>
<evidence type="ECO:0000256" key="1">
    <source>
        <dbReference type="SAM" id="MobiDB-lite"/>
    </source>
</evidence>
<dbReference type="Gene3D" id="1.25.10.10">
    <property type="entry name" value="Leucine-rich Repeat Variant"/>
    <property type="match status" value="1"/>
</dbReference>
<feature type="region of interest" description="Disordered" evidence="1">
    <location>
        <begin position="209"/>
        <end position="228"/>
    </location>
</feature>
<reference evidence="2 3" key="1">
    <citation type="journal article" date="2015" name="Genome Biol. Evol.">
        <title>Comparative Genomics of a Bacterivorous Green Alga Reveals Evolutionary Causalities and Consequences of Phago-Mixotrophic Mode of Nutrition.</title>
        <authorList>
            <person name="Burns J.A."/>
            <person name="Paasch A."/>
            <person name="Narechania A."/>
            <person name="Kim E."/>
        </authorList>
    </citation>
    <scope>NUCLEOTIDE SEQUENCE [LARGE SCALE GENOMIC DNA]</scope>
    <source>
        <strain evidence="2 3">PLY_AMNH</strain>
    </source>
</reference>
<dbReference type="AlphaFoldDB" id="A0AAE0L8Q4"/>
<evidence type="ECO:0000313" key="3">
    <source>
        <dbReference type="Proteomes" id="UP001190700"/>
    </source>
</evidence>
<evidence type="ECO:0000313" key="2">
    <source>
        <dbReference type="EMBL" id="KAK3276017.1"/>
    </source>
</evidence>